<protein>
    <submittedName>
        <fullName evidence="3">Ca2+-binding RTX toxin-like protein</fullName>
    </submittedName>
</protein>
<dbReference type="InterPro" id="IPR001343">
    <property type="entry name" value="Hemolysn_Ca-bd"/>
</dbReference>
<dbReference type="SUPFAM" id="SSF51120">
    <property type="entry name" value="beta-Roll"/>
    <property type="match status" value="5"/>
</dbReference>
<dbReference type="RefSeq" id="WP_310226906.1">
    <property type="nucleotide sequence ID" value="NZ_JAVDWV010000017.1"/>
</dbReference>
<dbReference type="Pfam" id="PF00353">
    <property type="entry name" value="HemolysinCabind"/>
    <property type="match status" value="5"/>
</dbReference>
<dbReference type="Gene3D" id="2.150.10.10">
    <property type="entry name" value="Serralysin-like metalloprotease, C-terminal"/>
    <property type="match status" value="4"/>
</dbReference>
<dbReference type="PANTHER" id="PTHR38340:SF1">
    <property type="entry name" value="S-LAYER PROTEIN"/>
    <property type="match status" value="1"/>
</dbReference>
<gene>
    <name evidence="3" type="ORF">J2W40_003369</name>
</gene>
<evidence type="ECO:0000313" key="4">
    <source>
        <dbReference type="Proteomes" id="UP001267638"/>
    </source>
</evidence>
<evidence type="ECO:0000256" key="1">
    <source>
        <dbReference type="ARBA" id="ARBA00004613"/>
    </source>
</evidence>
<organism evidence="3 4">
    <name type="scientific">Sphingobium xenophagum</name>
    <dbReference type="NCBI Taxonomy" id="121428"/>
    <lineage>
        <taxon>Bacteria</taxon>
        <taxon>Pseudomonadati</taxon>
        <taxon>Pseudomonadota</taxon>
        <taxon>Alphaproteobacteria</taxon>
        <taxon>Sphingomonadales</taxon>
        <taxon>Sphingomonadaceae</taxon>
        <taxon>Sphingobium</taxon>
    </lineage>
</organism>
<comment type="caution">
    <text evidence="3">The sequence shown here is derived from an EMBL/GenBank/DDBJ whole genome shotgun (WGS) entry which is preliminary data.</text>
</comment>
<accession>A0ABU1X4K7</accession>
<comment type="subcellular location">
    <subcellularLocation>
        <location evidence="1">Secreted</location>
    </subcellularLocation>
</comment>
<sequence length="706" mass="71832">MAVIQGTNLSETINGTAAGETILGYGGNDVLNGMDGDDALSGGAGYDTLTGGAGADLFVFDVRGFSTDVITDLEAADRIDLRALNIGSFSQLTPFMSQAGSNVQINFMWGSGVERIVIAFKQIADITAAHFLFNTASDPLVVSGTSGADTLFGGAGADQLFGGSGNDSLSGGAGDDVLIGGAGNDSLRGGSGNDRFLYTDRGFGTDTIRDFAAGDRIDLSALHIGGMAQLAPFMSQVGSDVHINFSWSNGVEGIIIANKQIANMTAANFLFDTANDPLLVSGTSGADTLFGGPGADTLSGGSGNDSLSGGAGNDILIGGGSDDTLRGGGGSDRFLYNDRAFGVDTILDFTKGDVIDLSAFNIGGISQLAPFMSQVGSDVQINFSWSNGVERIIIAGKQIADITAADFRFKTGNDPLLVNGTSGSDTLFGGEGADRLIGGSGNDRLSGGAGSDILIGGDGNDILQGGGGNDRFLYDERGFGVDTIIDFAKGDVIDLSAFNIGGISQLAPFMSQIGSDVQINFGWSNGVERITIAGKQIADITAADFRFKTGANPLVVSGTSGADTLFGGPGADQLFGGSGNDSLSGGAGNDVLVGGTGMDMLRGGGGADRFVFGAGDSNIAQADSILDFSQAQGDKIDLRSIDPFLEVGDQALTFVSGAFTGVGQVRIQQVGSDFQVQVNLDADLNTVELGVNVIGVPSLFVTDLML</sequence>
<name>A0ABU1X4K7_SPHXE</name>
<dbReference type="Proteomes" id="UP001267638">
    <property type="component" value="Unassembled WGS sequence"/>
</dbReference>
<keyword evidence="4" id="KW-1185">Reference proteome</keyword>
<dbReference type="PANTHER" id="PTHR38340">
    <property type="entry name" value="S-LAYER PROTEIN"/>
    <property type="match status" value="1"/>
</dbReference>
<evidence type="ECO:0000256" key="2">
    <source>
        <dbReference type="ARBA" id="ARBA00022525"/>
    </source>
</evidence>
<dbReference type="InterPro" id="IPR018511">
    <property type="entry name" value="Hemolysin-typ_Ca-bd_CS"/>
</dbReference>
<proteinExistence type="predicted"/>
<dbReference type="PRINTS" id="PR00313">
    <property type="entry name" value="CABNDNGRPT"/>
</dbReference>
<evidence type="ECO:0000313" key="3">
    <source>
        <dbReference type="EMBL" id="MDR7156525.1"/>
    </source>
</evidence>
<keyword evidence="2" id="KW-0964">Secreted</keyword>
<dbReference type="InterPro" id="IPR050557">
    <property type="entry name" value="RTX_toxin/Mannuronan_C5-epim"/>
</dbReference>
<dbReference type="PROSITE" id="PS00330">
    <property type="entry name" value="HEMOLYSIN_CALCIUM"/>
    <property type="match status" value="13"/>
</dbReference>
<dbReference type="EMBL" id="JAVDWV010000017">
    <property type="protein sequence ID" value="MDR7156525.1"/>
    <property type="molecule type" value="Genomic_DNA"/>
</dbReference>
<dbReference type="InterPro" id="IPR011049">
    <property type="entry name" value="Serralysin-like_metalloprot_C"/>
</dbReference>
<reference evidence="3 4" key="1">
    <citation type="submission" date="2023-07" db="EMBL/GenBank/DDBJ databases">
        <title>Sorghum-associated microbial communities from plants grown in Nebraska, USA.</title>
        <authorList>
            <person name="Schachtman D."/>
        </authorList>
    </citation>
    <scope>NUCLEOTIDE SEQUENCE [LARGE SCALE GENOMIC DNA]</scope>
    <source>
        <strain evidence="3 4">4256</strain>
    </source>
</reference>